<organism evidence="1 2">
    <name type="scientific">Rhododendron griersonianum</name>
    <dbReference type="NCBI Taxonomy" id="479676"/>
    <lineage>
        <taxon>Eukaryota</taxon>
        <taxon>Viridiplantae</taxon>
        <taxon>Streptophyta</taxon>
        <taxon>Embryophyta</taxon>
        <taxon>Tracheophyta</taxon>
        <taxon>Spermatophyta</taxon>
        <taxon>Magnoliopsida</taxon>
        <taxon>eudicotyledons</taxon>
        <taxon>Gunneridae</taxon>
        <taxon>Pentapetalae</taxon>
        <taxon>asterids</taxon>
        <taxon>Ericales</taxon>
        <taxon>Ericaceae</taxon>
        <taxon>Ericoideae</taxon>
        <taxon>Rhodoreae</taxon>
        <taxon>Rhododendron</taxon>
    </lineage>
</organism>
<keyword evidence="2" id="KW-1185">Reference proteome</keyword>
<comment type="caution">
    <text evidence="1">The sequence shown here is derived from an EMBL/GenBank/DDBJ whole genome shotgun (WGS) entry which is preliminary data.</text>
</comment>
<dbReference type="Pfam" id="PF03140">
    <property type="entry name" value="DUF247"/>
    <property type="match status" value="1"/>
</dbReference>
<gene>
    <name evidence="1" type="ORF">RHGRI_015415</name>
</gene>
<evidence type="ECO:0000313" key="2">
    <source>
        <dbReference type="Proteomes" id="UP000823749"/>
    </source>
</evidence>
<dbReference type="AlphaFoldDB" id="A0AAV6KDT1"/>
<proteinExistence type="predicted"/>
<accession>A0AAV6KDT1</accession>
<name>A0AAV6KDT1_9ERIC</name>
<dbReference type="InterPro" id="IPR004158">
    <property type="entry name" value="DUF247_pln"/>
</dbReference>
<dbReference type="EMBL" id="JACTNZ010000005">
    <property type="protein sequence ID" value="KAG5550443.1"/>
    <property type="molecule type" value="Genomic_DNA"/>
</dbReference>
<dbReference type="PANTHER" id="PTHR31170">
    <property type="entry name" value="BNAC04G53230D PROTEIN"/>
    <property type="match status" value="1"/>
</dbReference>
<sequence length="213" mass="23621">MSQGEKDCEECLTSTISAKLHEGAQKAESLFSSACIYRVPEELRKLNASAYTPRLIAIGPLHRNDNHLQTPMQQVKMSYANHLLCRLTEGLEGLEDREQKRLSLLQECVAEMKLSIDDAKKCYAEEVTLDVEMMLVDGCFILELLYRNRLILESNSSIGNIDSSHPIVGSDNGDPKETMTASTEPQLQTMAASTSTEPQLQTITASTEGILVR</sequence>
<reference evidence="1" key="1">
    <citation type="submission" date="2020-08" db="EMBL/GenBank/DDBJ databases">
        <title>Plant Genome Project.</title>
        <authorList>
            <person name="Zhang R.-G."/>
        </authorList>
    </citation>
    <scope>NUCLEOTIDE SEQUENCE</scope>
    <source>
        <strain evidence="1">WSP0</strain>
        <tissue evidence="1">Leaf</tissue>
    </source>
</reference>
<protein>
    <submittedName>
        <fullName evidence="1">Uncharacterized protein</fullName>
    </submittedName>
</protein>
<dbReference type="Proteomes" id="UP000823749">
    <property type="component" value="Chromosome 5"/>
</dbReference>
<evidence type="ECO:0000313" key="1">
    <source>
        <dbReference type="EMBL" id="KAG5550443.1"/>
    </source>
</evidence>
<dbReference type="PANTHER" id="PTHR31170:SF25">
    <property type="entry name" value="BNAA09G04570D PROTEIN"/>
    <property type="match status" value="1"/>
</dbReference>